<dbReference type="RefSeq" id="XP_020046624.1">
    <property type="nucleotide sequence ID" value="XM_020191846.1"/>
</dbReference>
<dbReference type="GeneID" id="30965482"/>
<evidence type="ECO:0000313" key="9">
    <source>
        <dbReference type="Proteomes" id="UP000095038"/>
    </source>
</evidence>
<evidence type="ECO:0000256" key="3">
    <source>
        <dbReference type="ARBA" id="ARBA00015811"/>
    </source>
</evidence>
<evidence type="ECO:0000259" key="7">
    <source>
        <dbReference type="PROSITE" id="PS50102"/>
    </source>
</evidence>
<organism evidence="8 9">
    <name type="scientific">Ascoidea rubescens DSM 1968</name>
    <dbReference type="NCBI Taxonomy" id="1344418"/>
    <lineage>
        <taxon>Eukaryota</taxon>
        <taxon>Fungi</taxon>
        <taxon>Dikarya</taxon>
        <taxon>Ascomycota</taxon>
        <taxon>Saccharomycotina</taxon>
        <taxon>Saccharomycetes</taxon>
        <taxon>Ascoideaceae</taxon>
        <taxon>Ascoidea</taxon>
    </lineage>
</organism>
<evidence type="ECO:0000256" key="5">
    <source>
        <dbReference type="PROSITE-ProRule" id="PRU00176"/>
    </source>
</evidence>
<dbReference type="PANTHER" id="PTHR23003">
    <property type="entry name" value="RNA RECOGNITION MOTIF RRM DOMAIN CONTAINING PROTEIN"/>
    <property type="match status" value="1"/>
</dbReference>
<name>A0A1D2VFR3_9ASCO</name>
<dbReference type="GO" id="GO:0005737">
    <property type="term" value="C:cytoplasm"/>
    <property type="evidence" value="ECO:0007669"/>
    <property type="project" value="TreeGrafter"/>
</dbReference>
<feature type="compositionally biased region" description="Basic and acidic residues" evidence="6">
    <location>
        <begin position="325"/>
        <end position="351"/>
    </location>
</feature>
<feature type="compositionally biased region" description="Polar residues" evidence="6">
    <location>
        <begin position="136"/>
        <end position="151"/>
    </location>
</feature>
<dbReference type="Proteomes" id="UP000095038">
    <property type="component" value="Unassembled WGS sequence"/>
</dbReference>
<feature type="compositionally biased region" description="Low complexity" evidence="6">
    <location>
        <begin position="172"/>
        <end position="187"/>
    </location>
</feature>
<dbReference type="SUPFAM" id="SSF54928">
    <property type="entry name" value="RNA-binding domain, RBD"/>
    <property type="match status" value="2"/>
</dbReference>
<dbReference type="InterPro" id="IPR012677">
    <property type="entry name" value="Nucleotide-bd_a/b_plait_sf"/>
</dbReference>
<evidence type="ECO:0000256" key="2">
    <source>
        <dbReference type="ARBA" id="ARBA00006567"/>
    </source>
</evidence>
<evidence type="ECO:0000256" key="4">
    <source>
        <dbReference type="ARBA" id="ARBA00022884"/>
    </source>
</evidence>
<dbReference type="InterPro" id="IPR000504">
    <property type="entry name" value="RRM_dom"/>
</dbReference>
<dbReference type="EMBL" id="KV454482">
    <property type="protein sequence ID" value="ODV60317.1"/>
    <property type="molecule type" value="Genomic_DNA"/>
</dbReference>
<dbReference type="OrthoDB" id="439808at2759"/>
<sequence length="395" mass="43981">MTVAVQESGSSSPEADSTDTSPNIQIEVETKGAKQNTRVYISNINFKTTEDNLINYLNEYKVKTVLVPSHTVRGFKSQQQRPLGIAYAEFEAVEDAQKVCEELNGKEFQGRKLKIKPYVPYSPKKLKRKSSRFHKISNSADSSPVSPQLDCSSDPDPASGSDNLASGSSTASPDSNSPELSSSSNEVSDNTIFIGRLNPKVTDTDLRAFFNDYNPSEIYIFRGKYNRRRLRFGYHIAALVTVSGENAQKDALDNLSGKKLNNKVVKLAPAYLSKIEEVKNALKAHEESLRRMKQKEREEHGYEDEEQEDENEGENEGEVEDEDEKQNSKSEKQPKQENGKHRDSKDNKLFHAESAPDAVASLSAHMAQKATTKEEIKQIEVLKEASSEPAVVATS</sequence>
<feature type="compositionally biased region" description="Acidic residues" evidence="6">
    <location>
        <begin position="301"/>
        <end position="324"/>
    </location>
</feature>
<keyword evidence="9" id="KW-1185">Reference proteome</keyword>
<dbReference type="GO" id="GO:0005634">
    <property type="term" value="C:nucleus"/>
    <property type="evidence" value="ECO:0007669"/>
    <property type="project" value="TreeGrafter"/>
</dbReference>
<dbReference type="PROSITE" id="PS50102">
    <property type="entry name" value="RRM"/>
    <property type="match status" value="2"/>
</dbReference>
<comment type="function">
    <text evidence="1">May be involved in the modulation of rDNA transcription.</text>
</comment>
<feature type="compositionally biased region" description="Basic residues" evidence="6">
    <location>
        <begin position="126"/>
        <end position="135"/>
    </location>
</feature>
<comment type="similarity">
    <text evidence="2">Belongs to the RRT5 family.</text>
</comment>
<dbReference type="GO" id="GO:0003729">
    <property type="term" value="F:mRNA binding"/>
    <property type="evidence" value="ECO:0007669"/>
    <property type="project" value="TreeGrafter"/>
</dbReference>
<dbReference type="CDD" id="cd12409">
    <property type="entry name" value="RRM1_RRT5"/>
    <property type="match status" value="1"/>
</dbReference>
<dbReference type="SMART" id="SM00360">
    <property type="entry name" value="RRM"/>
    <property type="match status" value="2"/>
</dbReference>
<dbReference type="PANTHER" id="PTHR23003:SF54">
    <property type="entry name" value="REGULATOR OF RDNA TRANSCRIPTION PROTEIN 5"/>
    <property type="match status" value="1"/>
</dbReference>
<feature type="compositionally biased region" description="Basic and acidic residues" evidence="6">
    <location>
        <begin position="290"/>
        <end position="300"/>
    </location>
</feature>
<feature type="region of interest" description="Disordered" evidence="6">
    <location>
        <begin position="1"/>
        <end position="23"/>
    </location>
</feature>
<feature type="region of interest" description="Disordered" evidence="6">
    <location>
        <begin position="290"/>
        <end position="374"/>
    </location>
</feature>
<dbReference type="InterPro" id="IPR035979">
    <property type="entry name" value="RBD_domain_sf"/>
</dbReference>
<dbReference type="InParanoid" id="A0A1D2VFR3"/>
<dbReference type="Gene3D" id="3.30.70.330">
    <property type="match status" value="2"/>
</dbReference>
<evidence type="ECO:0000256" key="1">
    <source>
        <dbReference type="ARBA" id="ARBA00003119"/>
    </source>
</evidence>
<dbReference type="InterPro" id="IPR050374">
    <property type="entry name" value="RRT5_SRSF_SR"/>
</dbReference>
<dbReference type="AlphaFoldDB" id="A0A1D2VFR3"/>
<keyword evidence="4 5" id="KW-0694">RNA-binding</keyword>
<feature type="compositionally biased region" description="Polar residues" evidence="6">
    <location>
        <begin position="160"/>
        <end position="171"/>
    </location>
</feature>
<dbReference type="Pfam" id="PF00076">
    <property type="entry name" value="RRM_1"/>
    <property type="match status" value="2"/>
</dbReference>
<dbReference type="GO" id="GO:1990904">
    <property type="term" value="C:ribonucleoprotein complex"/>
    <property type="evidence" value="ECO:0007669"/>
    <property type="project" value="TreeGrafter"/>
</dbReference>
<feature type="domain" description="RRM" evidence="7">
    <location>
        <begin position="37"/>
        <end position="120"/>
    </location>
</feature>
<proteinExistence type="inferred from homology"/>
<accession>A0A1D2VFR3</accession>
<evidence type="ECO:0000313" key="8">
    <source>
        <dbReference type="EMBL" id="ODV60317.1"/>
    </source>
</evidence>
<dbReference type="STRING" id="1344418.A0A1D2VFR3"/>
<protein>
    <recommendedName>
        <fullName evidence="3">Regulator of rDNA transcription protein 5</fullName>
    </recommendedName>
</protein>
<evidence type="ECO:0000256" key="6">
    <source>
        <dbReference type="SAM" id="MobiDB-lite"/>
    </source>
</evidence>
<dbReference type="FunCoup" id="A0A1D2VFR3">
    <property type="interactions" value="145"/>
</dbReference>
<feature type="domain" description="RRM" evidence="7">
    <location>
        <begin position="190"/>
        <end position="272"/>
    </location>
</feature>
<gene>
    <name evidence="8" type="ORF">ASCRUDRAFT_70844</name>
</gene>
<dbReference type="InterPro" id="IPR034244">
    <property type="entry name" value="Rrt5_RRM1"/>
</dbReference>
<reference evidence="9" key="1">
    <citation type="submission" date="2016-05" db="EMBL/GenBank/DDBJ databases">
        <title>Comparative genomics of biotechnologically important yeasts.</title>
        <authorList>
            <consortium name="DOE Joint Genome Institute"/>
            <person name="Riley R."/>
            <person name="Haridas S."/>
            <person name="Wolfe K.H."/>
            <person name="Lopes M.R."/>
            <person name="Hittinger C.T."/>
            <person name="Goker M."/>
            <person name="Salamov A."/>
            <person name="Wisecaver J."/>
            <person name="Long T.M."/>
            <person name="Aerts A.L."/>
            <person name="Barry K."/>
            <person name="Choi C."/>
            <person name="Clum A."/>
            <person name="Coughlan A.Y."/>
            <person name="Deshpande S."/>
            <person name="Douglass A.P."/>
            <person name="Hanson S.J."/>
            <person name="Klenk H.-P."/>
            <person name="Labutti K."/>
            <person name="Lapidus A."/>
            <person name="Lindquist E."/>
            <person name="Lipzen A."/>
            <person name="Meier-Kolthoff J.P."/>
            <person name="Ohm R.A."/>
            <person name="Otillar R.P."/>
            <person name="Pangilinan J."/>
            <person name="Peng Y."/>
            <person name="Rokas A."/>
            <person name="Rosa C.A."/>
            <person name="Scheuner C."/>
            <person name="Sibirny A.A."/>
            <person name="Slot J.C."/>
            <person name="Stielow J.B."/>
            <person name="Sun H."/>
            <person name="Kurtzman C.P."/>
            <person name="Blackwell M."/>
            <person name="Grigoriev I.V."/>
            <person name="Jeffries T.W."/>
        </authorList>
    </citation>
    <scope>NUCLEOTIDE SEQUENCE [LARGE SCALE GENOMIC DNA]</scope>
    <source>
        <strain evidence="9">DSM 1968</strain>
    </source>
</reference>
<feature type="region of interest" description="Disordered" evidence="6">
    <location>
        <begin position="126"/>
        <end position="187"/>
    </location>
</feature>